<evidence type="ECO:0000313" key="2">
    <source>
        <dbReference type="Proteomes" id="UP001556709"/>
    </source>
</evidence>
<dbReference type="Proteomes" id="UP001556709">
    <property type="component" value="Unassembled WGS sequence"/>
</dbReference>
<protein>
    <submittedName>
        <fullName evidence="1">NAD(P)-binding protein</fullName>
    </submittedName>
</protein>
<keyword evidence="2" id="KW-1185">Reference proteome</keyword>
<dbReference type="Pfam" id="PF13450">
    <property type="entry name" value="NAD_binding_8"/>
    <property type="match status" value="1"/>
</dbReference>
<accession>A0ABV3TBW6</accession>
<dbReference type="RefSeq" id="WP_367958642.1">
    <property type="nucleotide sequence ID" value="NZ_JBAKFK010000002.1"/>
</dbReference>
<dbReference type="Gene3D" id="3.50.50.60">
    <property type="entry name" value="FAD/NAD(P)-binding domain"/>
    <property type="match status" value="1"/>
</dbReference>
<comment type="caution">
    <text evidence="1">The sequence shown here is derived from an EMBL/GenBank/DDBJ whole genome shotgun (WGS) entry which is preliminary data.</text>
</comment>
<dbReference type="PANTHER" id="PTHR16128">
    <property type="entry name" value="FAD/NAD(P)-BINDING OXIDOREDUCTASE FAMILY PROTEIN"/>
    <property type="match status" value="1"/>
</dbReference>
<dbReference type="EMBL" id="JBAKFM010000002">
    <property type="protein sequence ID" value="MEX0469124.1"/>
    <property type="molecule type" value="Genomic_DNA"/>
</dbReference>
<reference evidence="1 2" key="1">
    <citation type="submission" date="2024-02" db="EMBL/GenBank/DDBJ databases">
        <title>New especies of Spiribacter isolated from saline water.</title>
        <authorList>
            <person name="Leon M.J."/>
            <person name="De La Haba R."/>
            <person name="Sanchez-Porro C."/>
            <person name="Ventosa A."/>
        </authorList>
    </citation>
    <scope>NUCLEOTIDE SEQUENCE [LARGE SCALE GENOMIC DNA]</scope>
    <source>
        <strain evidence="2">ag22IC6-390</strain>
    </source>
</reference>
<name>A0ABV3TBW6_9GAMM</name>
<dbReference type="InterPro" id="IPR036188">
    <property type="entry name" value="FAD/NAD-bd_sf"/>
</dbReference>
<organism evidence="1 2">
    <name type="scientific">Spiribacter pallidus</name>
    <dbReference type="NCBI Taxonomy" id="1987936"/>
    <lineage>
        <taxon>Bacteria</taxon>
        <taxon>Pseudomonadati</taxon>
        <taxon>Pseudomonadota</taxon>
        <taxon>Gammaproteobacteria</taxon>
        <taxon>Chromatiales</taxon>
        <taxon>Ectothiorhodospiraceae</taxon>
        <taxon>Spiribacter</taxon>
    </lineage>
</organism>
<gene>
    <name evidence="1" type="ORF">V6X73_05225</name>
</gene>
<dbReference type="SUPFAM" id="SSF51905">
    <property type="entry name" value="FAD/NAD(P)-binding domain"/>
    <property type="match status" value="1"/>
</dbReference>
<dbReference type="Gene3D" id="3.90.660.10">
    <property type="match status" value="1"/>
</dbReference>
<evidence type="ECO:0000313" key="1">
    <source>
        <dbReference type="EMBL" id="MEX0469124.1"/>
    </source>
</evidence>
<dbReference type="PANTHER" id="PTHR16128:SF5">
    <property type="entry name" value="FAD_NAD(P)-BINDING OXIDOREDUCTASE FAMILY PROTEIN"/>
    <property type="match status" value="1"/>
</dbReference>
<sequence length="408" mass="41815">MTAPTRQTQATDGLRIAVIGAGLAGTSAARHLAQAMPDQVEAISLYEIGRGPGGRAATRRTRAVPEFRVNHGAPYADITTASGRALIDALGEAVEPYTGARVVIDAASGDCRDRPVPDGVALIRGADGEMANLAQGLLQDAKGQPIDAIQPRYTEMVRGLHRSPEAGSRWHLTDKQGEAIGSADWLVVAGSGIAHPRWSKTFGGQPPLVQAAAGLSDARLDEALAVIAGQGAAPVLTVFCHLTGQAAEPWRALGFEDGLIEGHPTLAKVSIQPLEGQSCAVVLHSTAEYARSNAGVYGASSSAARVGDASSSADREGEIIDDLLAALAGMPGLPTPDPADCAFGPLMHRWGNAFAEGEPLPAALAVCPEARVAFCGDYVATDARMASVESALVSGAQVADGVAVAVSS</sequence>
<proteinExistence type="predicted"/>